<reference evidence="1 2" key="1">
    <citation type="journal article" date="2019" name="Environ. Microbiol.">
        <title>At the nexus of three kingdoms: the genome of the mycorrhizal fungus Gigaspora margarita provides insights into plant, endobacterial and fungal interactions.</title>
        <authorList>
            <person name="Venice F."/>
            <person name="Ghignone S."/>
            <person name="Salvioli di Fossalunga A."/>
            <person name="Amselem J."/>
            <person name="Novero M."/>
            <person name="Xianan X."/>
            <person name="Sedzielewska Toro K."/>
            <person name="Morin E."/>
            <person name="Lipzen A."/>
            <person name="Grigoriev I.V."/>
            <person name="Henrissat B."/>
            <person name="Martin F.M."/>
            <person name="Bonfante P."/>
        </authorList>
    </citation>
    <scope>NUCLEOTIDE SEQUENCE [LARGE SCALE GENOMIC DNA]</scope>
    <source>
        <strain evidence="1 2">BEG34</strain>
    </source>
</reference>
<name>A0A8H3XI19_GIGMA</name>
<dbReference type="Proteomes" id="UP000439903">
    <property type="component" value="Unassembled WGS sequence"/>
</dbReference>
<proteinExistence type="predicted"/>
<sequence>MESLTTIDIGIQVEINNNNDLLIQIETLKNSYNTLIADYAKQVQIIEIKSNKIFKLEQPLANEKNKLESENKYLKEQWNEKYNT</sequence>
<organism evidence="1 2">
    <name type="scientific">Gigaspora margarita</name>
    <dbReference type="NCBI Taxonomy" id="4874"/>
    <lineage>
        <taxon>Eukaryota</taxon>
        <taxon>Fungi</taxon>
        <taxon>Fungi incertae sedis</taxon>
        <taxon>Mucoromycota</taxon>
        <taxon>Glomeromycotina</taxon>
        <taxon>Glomeromycetes</taxon>
        <taxon>Diversisporales</taxon>
        <taxon>Gigasporaceae</taxon>
        <taxon>Gigaspora</taxon>
    </lineage>
</organism>
<evidence type="ECO:0000313" key="2">
    <source>
        <dbReference type="Proteomes" id="UP000439903"/>
    </source>
</evidence>
<gene>
    <name evidence="1" type="ORF">F8M41_025833</name>
</gene>
<protein>
    <submittedName>
        <fullName evidence="1">Uncharacterized protein</fullName>
    </submittedName>
</protein>
<comment type="caution">
    <text evidence="1">The sequence shown here is derived from an EMBL/GenBank/DDBJ whole genome shotgun (WGS) entry which is preliminary data.</text>
</comment>
<accession>A0A8H3XI19</accession>
<keyword evidence="2" id="KW-1185">Reference proteome</keyword>
<dbReference type="AlphaFoldDB" id="A0A8H3XI19"/>
<dbReference type="OrthoDB" id="2437666at2759"/>
<evidence type="ECO:0000313" key="1">
    <source>
        <dbReference type="EMBL" id="KAF0468346.1"/>
    </source>
</evidence>
<dbReference type="EMBL" id="WTPW01000942">
    <property type="protein sequence ID" value="KAF0468346.1"/>
    <property type="molecule type" value="Genomic_DNA"/>
</dbReference>